<gene>
    <name evidence="4" type="ORF">HFZ78_20645</name>
</gene>
<dbReference type="SUPFAM" id="SSF49764">
    <property type="entry name" value="HSP20-like chaperones"/>
    <property type="match status" value="1"/>
</dbReference>
<name>A0A6H1P5S4_PRIMG</name>
<dbReference type="Pfam" id="PF00011">
    <property type="entry name" value="HSP20"/>
    <property type="match status" value="1"/>
</dbReference>
<reference evidence="4 5" key="1">
    <citation type="submission" date="2020-04" db="EMBL/GenBank/DDBJ databases">
        <title>Genome-Wide Identification of 5-Methylcytosine Sites in Bacterial Genomes By High-Throughput Sequencing of MspJI Restriction Fragments.</title>
        <authorList>
            <person name="Wu V."/>
        </authorList>
    </citation>
    <scope>NUCLEOTIDE SEQUENCE [LARGE SCALE GENOMIC DNA]</scope>
    <source>
        <strain evidence="4 5">S2</strain>
    </source>
</reference>
<dbReference type="CDD" id="cd06464">
    <property type="entry name" value="ACD_sHsps-like"/>
    <property type="match status" value="1"/>
</dbReference>
<sequence length="132" mass="15603">MSKKKQLKNQTFDFDLVEKWLENYFLDPLTSYYDETQFPIDLYETEKEWIVEAILSEFEASEIKVYIEGNKLMISASKFPPYMNKQKRVRSINFPFLVINQNIFATFTNGILEVIISKIDRGVGKNRFITLP</sequence>
<evidence type="ECO:0000256" key="1">
    <source>
        <dbReference type="PROSITE-ProRule" id="PRU00285"/>
    </source>
</evidence>
<evidence type="ECO:0000313" key="4">
    <source>
        <dbReference type="EMBL" id="QIZ08815.1"/>
    </source>
</evidence>
<dbReference type="InterPro" id="IPR002068">
    <property type="entry name" value="A-crystallin/Hsp20_dom"/>
</dbReference>
<feature type="domain" description="SHSP" evidence="3">
    <location>
        <begin position="31"/>
        <end position="132"/>
    </location>
</feature>
<dbReference type="EMBL" id="CP051128">
    <property type="protein sequence ID" value="QIZ08815.1"/>
    <property type="molecule type" value="Genomic_DNA"/>
</dbReference>
<evidence type="ECO:0000256" key="2">
    <source>
        <dbReference type="RuleBase" id="RU003616"/>
    </source>
</evidence>
<dbReference type="InterPro" id="IPR008978">
    <property type="entry name" value="HSP20-like_chaperone"/>
</dbReference>
<accession>A0A6H1P5S4</accession>
<dbReference type="AlphaFoldDB" id="A0A6H1P5S4"/>
<dbReference type="PROSITE" id="PS01031">
    <property type="entry name" value="SHSP"/>
    <property type="match status" value="1"/>
</dbReference>
<evidence type="ECO:0000259" key="3">
    <source>
        <dbReference type="PROSITE" id="PS01031"/>
    </source>
</evidence>
<dbReference type="Gene3D" id="2.60.40.790">
    <property type="match status" value="1"/>
</dbReference>
<reference evidence="4 5" key="2">
    <citation type="submission" date="2020-04" db="EMBL/GenBank/DDBJ databases">
        <authorList>
            <person name="Fomenkov A."/>
            <person name="Anton B.P."/>
            <person name="Roberts R.J."/>
        </authorList>
    </citation>
    <scope>NUCLEOTIDE SEQUENCE [LARGE SCALE GENOMIC DNA]</scope>
    <source>
        <strain evidence="4 5">S2</strain>
    </source>
</reference>
<evidence type="ECO:0000313" key="5">
    <source>
        <dbReference type="Proteomes" id="UP000501868"/>
    </source>
</evidence>
<organism evidence="4 5">
    <name type="scientific">Priestia megaterium</name>
    <name type="common">Bacillus megaterium</name>
    <dbReference type="NCBI Taxonomy" id="1404"/>
    <lineage>
        <taxon>Bacteria</taxon>
        <taxon>Bacillati</taxon>
        <taxon>Bacillota</taxon>
        <taxon>Bacilli</taxon>
        <taxon>Bacillales</taxon>
        <taxon>Bacillaceae</taxon>
        <taxon>Priestia</taxon>
    </lineage>
</organism>
<protein>
    <submittedName>
        <fullName evidence="4">Hsp20/alpha crystallin family protein</fullName>
    </submittedName>
</protein>
<proteinExistence type="inferred from homology"/>
<comment type="similarity">
    <text evidence="1 2">Belongs to the small heat shock protein (HSP20) family.</text>
</comment>
<dbReference type="Proteomes" id="UP000501868">
    <property type="component" value="Chromosome"/>
</dbReference>